<dbReference type="EMBL" id="JBHSJJ010000002">
    <property type="protein sequence ID" value="MFC4870729.1"/>
    <property type="molecule type" value="Genomic_DNA"/>
</dbReference>
<comment type="caution">
    <text evidence="1">The sequence shown here is derived from an EMBL/GenBank/DDBJ whole genome shotgun (WGS) entry which is preliminary data.</text>
</comment>
<gene>
    <name evidence="1" type="ORF">ACFPFU_03455</name>
</gene>
<reference evidence="2" key="1">
    <citation type="journal article" date="2019" name="Int. J. Syst. Evol. Microbiol.">
        <title>The Global Catalogue of Microorganisms (GCM) 10K type strain sequencing project: providing services to taxonomists for standard genome sequencing and annotation.</title>
        <authorList>
            <consortium name="The Broad Institute Genomics Platform"/>
            <consortium name="The Broad Institute Genome Sequencing Center for Infectious Disease"/>
            <person name="Wu L."/>
            <person name="Ma J."/>
        </authorList>
    </citation>
    <scope>NUCLEOTIDE SEQUENCE [LARGE SCALE GENOMIC DNA]</scope>
    <source>
        <strain evidence="2">CGMCC 4.7466</strain>
    </source>
</reference>
<dbReference type="Proteomes" id="UP001595818">
    <property type="component" value="Unassembled WGS sequence"/>
</dbReference>
<accession>A0ABV9SWZ0</accession>
<evidence type="ECO:0000313" key="1">
    <source>
        <dbReference type="EMBL" id="MFC4870729.1"/>
    </source>
</evidence>
<evidence type="ECO:0000313" key="2">
    <source>
        <dbReference type="Proteomes" id="UP001595818"/>
    </source>
</evidence>
<name>A0ABV9SWZ0_9BACT</name>
<protein>
    <submittedName>
        <fullName evidence="1">Uncharacterized protein</fullName>
    </submittedName>
</protein>
<proteinExistence type="predicted"/>
<dbReference type="RefSeq" id="WP_377061545.1">
    <property type="nucleotide sequence ID" value="NZ_JBHSJJ010000002.1"/>
</dbReference>
<sequence length="71" mass="8212">MGNRKQGGNFLFSFPYSLIIQKTKNREQVTGNRESDETSCSLFPIPYSRSIQEIENRKKKIGRKTSHSLPH</sequence>
<organism evidence="1 2">
    <name type="scientific">Negadavirga shengliensis</name>
    <dbReference type="NCBI Taxonomy" id="1389218"/>
    <lineage>
        <taxon>Bacteria</taxon>
        <taxon>Pseudomonadati</taxon>
        <taxon>Bacteroidota</taxon>
        <taxon>Cytophagia</taxon>
        <taxon>Cytophagales</taxon>
        <taxon>Cyclobacteriaceae</taxon>
        <taxon>Negadavirga</taxon>
    </lineage>
</organism>
<keyword evidence="2" id="KW-1185">Reference proteome</keyword>